<dbReference type="GO" id="GO:0032977">
    <property type="term" value="F:membrane insertase activity"/>
    <property type="evidence" value="ECO:0007669"/>
    <property type="project" value="InterPro"/>
</dbReference>
<dbReference type="InterPro" id="IPR047196">
    <property type="entry name" value="YidC_ALB_C"/>
</dbReference>
<evidence type="ECO:0000256" key="5">
    <source>
        <dbReference type="ARBA" id="ARBA00022475"/>
    </source>
</evidence>
<dbReference type="NCBIfam" id="TIGR03592">
    <property type="entry name" value="yidC_oxa1_cterm"/>
    <property type="match status" value="1"/>
</dbReference>
<gene>
    <name evidence="20" type="ORF">SAMN02745716_1077</name>
</gene>
<feature type="compositionally biased region" description="Basic residues" evidence="17">
    <location>
        <begin position="244"/>
        <end position="254"/>
    </location>
</feature>
<keyword evidence="6 16" id="KW-0812">Transmembrane</keyword>
<dbReference type="AlphaFoldDB" id="A0A1H6FNC1"/>
<evidence type="ECO:0000259" key="19">
    <source>
        <dbReference type="Pfam" id="PF02096"/>
    </source>
</evidence>
<feature type="transmembrane region" description="Helical" evidence="18">
    <location>
        <begin position="140"/>
        <end position="160"/>
    </location>
</feature>
<dbReference type="CDD" id="cd20070">
    <property type="entry name" value="5TM_YidC_Alb3"/>
    <property type="match status" value="1"/>
</dbReference>
<dbReference type="GO" id="GO:0015031">
    <property type="term" value="P:protein transport"/>
    <property type="evidence" value="ECO:0007669"/>
    <property type="project" value="UniProtKB-KW"/>
</dbReference>
<evidence type="ECO:0000256" key="14">
    <source>
        <dbReference type="ARBA" id="ARBA00033245"/>
    </source>
</evidence>
<comment type="subcellular location">
    <subcellularLocation>
        <location evidence="1">Cell membrane</location>
        <topology evidence="1">Multi-pass membrane protein</topology>
    </subcellularLocation>
    <subcellularLocation>
        <location evidence="16">Membrane</location>
        <topology evidence="16">Multi-pass membrane protein</topology>
    </subcellularLocation>
</comment>
<evidence type="ECO:0000256" key="15">
    <source>
        <dbReference type="ARBA" id="ARBA00033342"/>
    </source>
</evidence>
<dbReference type="PRINTS" id="PR00701">
    <property type="entry name" value="60KDINNERMP"/>
</dbReference>
<keyword evidence="10" id="KW-0143">Chaperone</keyword>
<dbReference type="EMBL" id="FNWJ01000001">
    <property type="protein sequence ID" value="SEH12399.1"/>
    <property type="molecule type" value="Genomic_DNA"/>
</dbReference>
<evidence type="ECO:0000256" key="11">
    <source>
        <dbReference type="ARBA" id="ARBA00025034"/>
    </source>
</evidence>
<feature type="transmembrane region" description="Helical" evidence="18">
    <location>
        <begin position="23"/>
        <end position="46"/>
    </location>
</feature>
<dbReference type="Proteomes" id="UP000222056">
    <property type="component" value="Unassembled WGS sequence"/>
</dbReference>
<keyword evidence="5" id="KW-1003">Cell membrane</keyword>
<evidence type="ECO:0000256" key="13">
    <source>
        <dbReference type="ARBA" id="ARBA00031538"/>
    </source>
</evidence>
<evidence type="ECO:0000256" key="6">
    <source>
        <dbReference type="ARBA" id="ARBA00022692"/>
    </source>
</evidence>
<feature type="transmembrane region" description="Helical" evidence="18">
    <location>
        <begin position="172"/>
        <end position="194"/>
    </location>
</feature>
<evidence type="ECO:0000256" key="3">
    <source>
        <dbReference type="ARBA" id="ARBA00015325"/>
    </source>
</evidence>
<organism evidence="20 21">
    <name type="scientific">Thermoleophilum album</name>
    <dbReference type="NCBI Taxonomy" id="29539"/>
    <lineage>
        <taxon>Bacteria</taxon>
        <taxon>Bacillati</taxon>
        <taxon>Actinomycetota</taxon>
        <taxon>Thermoleophilia</taxon>
        <taxon>Thermoleophilales</taxon>
        <taxon>Thermoleophilaceae</taxon>
        <taxon>Thermoleophilum</taxon>
    </lineage>
</organism>
<feature type="region of interest" description="Disordered" evidence="17">
    <location>
        <begin position="221"/>
        <end position="254"/>
    </location>
</feature>
<dbReference type="GO" id="GO:0005886">
    <property type="term" value="C:plasma membrane"/>
    <property type="evidence" value="ECO:0007669"/>
    <property type="project" value="UniProtKB-SubCell"/>
</dbReference>
<evidence type="ECO:0000256" key="18">
    <source>
        <dbReference type="SAM" id="Phobius"/>
    </source>
</evidence>
<protein>
    <recommendedName>
        <fullName evidence="3">Membrane protein insertase YidC</fullName>
    </recommendedName>
    <alternativeName>
        <fullName evidence="15">Foldase YidC</fullName>
    </alternativeName>
    <alternativeName>
        <fullName evidence="14">Membrane integrase YidC</fullName>
    </alternativeName>
    <alternativeName>
        <fullName evidence="13">Membrane protein YidC</fullName>
    </alternativeName>
</protein>
<evidence type="ECO:0000256" key="4">
    <source>
        <dbReference type="ARBA" id="ARBA00022448"/>
    </source>
</evidence>
<keyword evidence="7" id="KW-0653">Protein transport</keyword>
<comment type="function">
    <text evidence="11">Required for the insertion and/or proper folding and/or complex formation of integral membrane proteins into the membrane. Involved in integration of membrane proteins that insert both dependently and independently of the Sec translocase complex, as well as at least some lipoproteins. Aids folding of multispanning membrane proteins.</text>
</comment>
<accession>A0A1H6FNC1</accession>
<keyword evidence="9 18" id="KW-0472">Membrane</keyword>
<keyword evidence="21" id="KW-1185">Reference proteome</keyword>
<sequence length="254" mass="27760">MGTLLSPLIAAEAAVLRAFHSLGLGWGLAIVALTIVVRSALLPIVARQVRAQRELRRHLPELTALRRRHADDRERLQRELLEYYRRHRINPLASLAPTLLQIPVFISLYFLMREEVREGLFRHAGFLFVPDLGSQPHGTVLIALIAAYATAQLAASALAASSLEGGQRGLVMAMPLLFAGVVARVPAGLAVYWITSALWSFGQQLTIRRLLGPAPAMAVPAADEQGGQSAVASARGVRTAPPPRTKRKRKRARR</sequence>
<dbReference type="PANTHER" id="PTHR12428">
    <property type="entry name" value="OXA1"/>
    <property type="match status" value="1"/>
</dbReference>
<comment type="similarity">
    <text evidence="2">Belongs to the OXA1/ALB3/YidC family. Type 1 subfamily.</text>
</comment>
<evidence type="ECO:0000313" key="21">
    <source>
        <dbReference type="Proteomes" id="UP000222056"/>
    </source>
</evidence>
<comment type="subunit">
    <text evidence="12">Interacts with the Sec translocase complex via SecD. Specifically interacts with transmembrane segments of nascent integral membrane proteins during membrane integration.</text>
</comment>
<keyword evidence="8 18" id="KW-1133">Transmembrane helix</keyword>
<dbReference type="Pfam" id="PF02096">
    <property type="entry name" value="60KD_IMP"/>
    <property type="match status" value="1"/>
</dbReference>
<evidence type="ECO:0000256" key="16">
    <source>
        <dbReference type="RuleBase" id="RU003945"/>
    </source>
</evidence>
<dbReference type="PANTHER" id="PTHR12428:SF65">
    <property type="entry name" value="CYTOCHROME C OXIDASE ASSEMBLY PROTEIN COX18, MITOCHONDRIAL"/>
    <property type="match status" value="1"/>
</dbReference>
<evidence type="ECO:0000256" key="8">
    <source>
        <dbReference type="ARBA" id="ARBA00022989"/>
    </source>
</evidence>
<evidence type="ECO:0000256" key="7">
    <source>
        <dbReference type="ARBA" id="ARBA00022927"/>
    </source>
</evidence>
<proteinExistence type="inferred from homology"/>
<name>A0A1H6FNC1_THEAL</name>
<dbReference type="InterPro" id="IPR001708">
    <property type="entry name" value="YidC/ALB3/OXA1/COX18"/>
</dbReference>
<evidence type="ECO:0000256" key="9">
    <source>
        <dbReference type="ARBA" id="ARBA00023136"/>
    </source>
</evidence>
<evidence type="ECO:0000256" key="17">
    <source>
        <dbReference type="SAM" id="MobiDB-lite"/>
    </source>
</evidence>
<dbReference type="InterPro" id="IPR028055">
    <property type="entry name" value="YidC/Oxa/ALB_C"/>
</dbReference>
<reference evidence="21" key="1">
    <citation type="submission" date="2016-10" db="EMBL/GenBank/DDBJ databases">
        <authorList>
            <person name="Varghese N."/>
            <person name="Submissions S."/>
        </authorList>
    </citation>
    <scope>NUCLEOTIDE SEQUENCE [LARGE SCALE GENOMIC DNA]</scope>
    <source>
        <strain evidence="21">ATCC 35263</strain>
    </source>
</reference>
<evidence type="ECO:0000313" key="20">
    <source>
        <dbReference type="EMBL" id="SEH12399.1"/>
    </source>
</evidence>
<keyword evidence="4" id="KW-0813">Transport</keyword>
<dbReference type="STRING" id="29539.SAMN02745716_1077"/>
<dbReference type="RefSeq" id="WP_177169353.1">
    <property type="nucleotide sequence ID" value="NZ_FNWJ01000001.1"/>
</dbReference>
<evidence type="ECO:0000256" key="12">
    <source>
        <dbReference type="ARBA" id="ARBA00026028"/>
    </source>
</evidence>
<evidence type="ECO:0000256" key="10">
    <source>
        <dbReference type="ARBA" id="ARBA00023186"/>
    </source>
</evidence>
<feature type="domain" description="Membrane insertase YidC/Oxa/ALB C-terminal" evidence="19">
    <location>
        <begin position="26"/>
        <end position="209"/>
    </location>
</feature>
<evidence type="ECO:0000256" key="1">
    <source>
        <dbReference type="ARBA" id="ARBA00004651"/>
    </source>
</evidence>
<evidence type="ECO:0000256" key="2">
    <source>
        <dbReference type="ARBA" id="ARBA00010527"/>
    </source>
</evidence>
<dbReference type="GO" id="GO:0051205">
    <property type="term" value="P:protein insertion into membrane"/>
    <property type="evidence" value="ECO:0007669"/>
    <property type="project" value="TreeGrafter"/>
</dbReference>